<feature type="compositionally biased region" description="Basic and acidic residues" evidence="1">
    <location>
        <begin position="198"/>
        <end position="209"/>
    </location>
</feature>
<proteinExistence type="predicted"/>
<gene>
    <name evidence="3" type="primary">LOC110990947</name>
</gene>
<evidence type="ECO:0000256" key="1">
    <source>
        <dbReference type="SAM" id="MobiDB-lite"/>
    </source>
</evidence>
<dbReference type="KEGG" id="aplc:110990947"/>
<sequence length="209" mass="22686">MGASVSSFVTLRLHQGVLEWGGPAFMKSFAEDPFVIGRFKEAAIQRPSNLFGSNYHESRFPPPSSPPTCDTPANQLSAIALRRVITRACNPKHVKRFWTDELNKPSWWPGEIPFQSPNWVSGDQQRLNVFQLSAVYEAYTAHSRVSSDAAQGPSPSSQAGPPPDFSAGAGTSADASTTARQPDSPLTPPGTTAGTTSDQRKVLRDFQVR</sequence>
<evidence type="ECO:0000313" key="2">
    <source>
        <dbReference type="Proteomes" id="UP000694845"/>
    </source>
</evidence>
<dbReference type="Proteomes" id="UP000694845">
    <property type="component" value="Unplaced"/>
</dbReference>
<reference evidence="3" key="1">
    <citation type="submission" date="2025-08" db="UniProtKB">
        <authorList>
            <consortium name="RefSeq"/>
        </authorList>
    </citation>
    <scope>IDENTIFICATION</scope>
</reference>
<accession>A0A8B8A2W7</accession>
<dbReference type="RefSeq" id="XP_022111712.1">
    <property type="nucleotide sequence ID" value="XM_022256020.1"/>
</dbReference>
<dbReference type="GeneID" id="110990947"/>
<organism evidence="2 3">
    <name type="scientific">Acanthaster planci</name>
    <name type="common">Crown-of-thorns starfish</name>
    <dbReference type="NCBI Taxonomy" id="133434"/>
    <lineage>
        <taxon>Eukaryota</taxon>
        <taxon>Metazoa</taxon>
        <taxon>Echinodermata</taxon>
        <taxon>Eleutherozoa</taxon>
        <taxon>Asterozoa</taxon>
        <taxon>Asteroidea</taxon>
        <taxon>Valvatacea</taxon>
        <taxon>Valvatida</taxon>
        <taxon>Acanthasteridae</taxon>
        <taxon>Acanthaster</taxon>
    </lineage>
</organism>
<name>A0A8B8A2W7_ACAPL</name>
<feature type="compositionally biased region" description="Low complexity" evidence="1">
    <location>
        <begin position="146"/>
        <end position="159"/>
    </location>
</feature>
<protein>
    <submittedName>
        <fullName evidence="3">Uncharacterized protein LOC110990947</fullName>
    </submittedName>
</protein>
<evidence type="ECO:0000313" key="3">
    <source>
        <dbReference type="RefSeq" id="XP_022111712.1"/>
    </source>
</evidence>
<feature type="region of interest" description="Disordered" evidence="1">
    <location>
        <begin position="146"/>
        <end position="209"/>
    </location>
</feature>
<keyword evidence="2" id="KW-1185">Reference proteome</keyword>
<dbReference type="AlphaFoldDB" id="A0A8B8A2W7"/>
<feature type="compositionally biased region" description="Low complexity" evidence="1">
    <location>
        <begin position="166"/>
        <end position="179"/>
    </location>
</feature>